<feature type="transmembrane region" description="Helical" evidence="7">
    <location>
        <begin position="18"/>
        <end position="41"/>
    </location>
</feature>
<dbReference type="RefSeq" id="XP_004359157.1">
    <property type="nucleotide sequence ID" value="XM_004359100.1"/>
</dbReference>
<gene>
    <name evidence="8" type="primary">derl2</name>
    <name evidence="8" type="ORF">DFA_01188</name>
</gene>
<feature type="transmembrane region" description="Helical" evidence="7">
    <location>
        <begin position="352"/>
        <end position="376"/>
    </location>
</feature>
<dbReference type="Pfam" id="PF04511">
    <property type="entry name" value="DER1"/>
    <property type="match status" value="1"/>
</dbReference>
<evidence type="ECO:0000256" key="5">
    <source>
        <dbReference type="ARBA" id="ARBA00022989"/>
    </source>
</evidence>
<dbReference type="GO" id="GO:0005789">
    <property type="term" value="C:endoplasmic reticulum membrane"/>
    <property type="evidence" value="ECO:0007669"/>
    <property type="project" value="UniProtKB-SubCell"/>
</dbReference>
<dbReference type="InterPro" id="IPR007599">
    <property type="entry name" value="DER1"/>
</dbReference>
<evidence type="ECO:0000256" key="7">
    <source>
        <dbReference type="RuleBase" id="RU363059"/>
    </source>
</evidence>
<sequence length="442" mass="50473">MAAPFEQWYRSVPIVTRVYMTGCVVTTALVSFDLITPFDLYLNFPLIMNKYEVWRLLTNFLFFDVLTLNFVLHIVRNSKLLEEGSFRGRSADYIYMFLFGIISLLVCLHTSQSYPYISMSGFLYYTKIFNKTMFLGPALELMVVYVWSRRNPNIVIHFFGLFTFSAPFYPWVILGISYLLKQSIENDIMGIIVGHIYYYLEDVYPTISGRRLLQTPGILKYFINDQPGIMIDGHLIRDPELIREIQEQREREQQQELELYLAMKRITNFMTIVLLLVTTMVEISLSSPFSSSSSTSSCCVGTLDQNNNTICQADAPYYDSFFVHYDCIGLMVSNNGTNYCNECKTELGNGSVALIIVVPIILVVGLFCLCICCCCCKKPNKKYIYTSIPDSSPHPYYHTAHTYQPYGGVPNNSNNISGLAIPTTSSYYTPQSSSHTSPYQPI</sequence>
<dbReference type="SUPFAM" id="SSF144091">
    <property type="entry name" value="Rhomboid-like"/>
    <property type="match status" value="1"/>
</dbReference>
<comment type="function">
    <text evidence="7">May be involved in the degradation of misfolded endoplasmic reticulum (ER) luminal proteins.</text>
</comment>
<dbReference type="Proteomes" id="UP000007797">
    <property type="component" value="Unassembled WGS sequence"/>
</dbReference>
<evidence type="ECO:0000313" key="9">
    <source>
        <dbReference type="Proteomes" id="UP000007797"/>
    </source>
</evidence>
<name>F4PRA7_CACFS</name>
<evidence type="ECO:0000313" key="8">
    <source>
        <dbReference type="EMBL" id="EGG21307.1"/>
    </source>
</evidence>
<keyword evidence="4 7" id="KW-0256">Endoplasmic reticulum</keyword>
<keyword evidence="9" id="KW-1185">Reference proteome</keyword>
<evidence type="ECO:0000256" key="3">
    <source>
        <dbReference type="ARBA" id="ARBA00022692"/>
    </source>
</evidence>
<comment type="similarity">
    <text evidence="2 7">Belongs to the derlin family.</text>
</comment>
<dbReference type="KEGG" id="dfa:DFA_01188"/>
<feature type="transmembrane region" description="Helical" evidence="7">
    <location>
        <begin position="266"/>
        <end position="285"/>
    </location>
</feature>
<protein>
    <recommendedName>
        <fullName evidence="7">Derlin</fullName>
    </recommendedName>
</protein>
<keyword evidence="5 7" id="KW-1133">Transmembrane helix</keyword>
<feature type="transmembrane region" description="Helical" evidence="7">
    <location>
        <begin position="94"/>
        <end position="116"/>
    </location>
</feature>
<dbReference type="STRING" id="1054147.F4PRA7"/>
<evidence type="ECO:0000256" key="2">
    <source>
        <dbReference type="ARBA" id="ARBA00008917"/>
    </source>
</evidence>
<dbReference type="EMBL" id="GL883010">
    <property type="protein sequence ID" value="EGG21307.1"/>
    <property type="molecule type" value="Genomic_DNA"/>
</dbReference>
<feature type="transmembrane region" description="Helical" evidence="7">
    <location>
        <begin position="154"/>
        <end position="180"/>
    </location>
</feature>
<reference evidence="9" key="1">
    <citation type="journal article" date="2011" name="Genome Res.">
        <title>Phylogeny-wide analysis of social amoeba genomes highlights ancient origins for complex intercellular communication.</title>
        <authorList>
            <person name="Heidel A.J."/>
            <person name="Lawal H.M."/>
            <person name="Felder M."/>
            <person name="Schilde C."/>
            <person name="Helps N.R."/>
            <person name="Tunggal B."/>
            <person name="Rivero F."/>
            <person name="John U."/>
            <person name="Schleicher M."/>
            <person name="Eichinger L."/>
            <person name="Platzer M."/>
            <person name="Noegel A.A."/>
            <person name="Schaap P."/>
            <person name="Gloeckner G."/>
        </authorList>
    </citation>
    <scope>NUCLEOTIDE SEQUENCE [LARGE SCALE GENOMIC DNA]</scope>
    <source>
        <strain evidence="9">SH3</strain>
    </source>
</reference>
<evidence type="ECO:0000256" key="6">
    <source>
        <dbReference type="ARBA" id="ARBA00023136"/>
    </source>
</evidence>
<dbReference type="InterPro" id="IPR035952">
    <property type="entry name" value="Rhomboid-like_sf"/>
</dbReference>
<keyword evidence="3 7" id="KW-0812">Transmembrane</keyword>
<keyword evidence="6 7" id="KW-0472">Membrane</keyword>
<comment type="caution">
    <text evidence="7">Lacks conserved residue(s) required for the propagation of feature annotation.</text>
</comment>
<dbReference type="GO" id="GO:0006950">
    <property type="term" value="P:response to stress"/>
    <property type="evidence" value="ECO:0007669"/>
    <property type="project" value="UniProtKB-ARBA"/>
</dbReference>
<comment type="subcellular location">
    <subcellularLocation>
        <location evidence="1 7">Endoplasmic reticulum membrane</location>
        <topology evidence="1 7">Multi-pass membrane protein</topology>
    </subcellularLocation>
</comment>
<dbReference type="PANTHER" id="PTHR11009">
    <property type="entry name" value="DER1-LIKE PROTEIN, DERLIN"/>
    <property type="match status" value="1"/>
</dbReference>
<proteinExistence type="inferred from homology"/>
<dbReference type="GeneID" id="14873228"/>
<dbReference type="AlphaFoldDB" id="F4PRA7"/>
<evidence type="ECO:0000256" key="4">
    <source>
        <dbReference type="ARBA" id="ARBA00022824"/>
    </source>
</evidence>
<evidence type="ECO:0000256" key="1">
    <source>
        <dbReference type="ARBA" id="ARBA00004477"/>
    </source>
</evidence>
<feature type="transmembrane region" description="Helical" evidence="7">
    <location>
        <begin position="53"/>
        <end position="74"/>
    </location>
</feature>
<organism evidence="8 9">
    <name type="scientific">Cavenderia fasciculata</name>
    <name type="common">Slime mold</name>
    <name type="synonym">Dictyostelium fasciculatum</name>
    <dbReference type="NCBI Taxonomy" id="261658"/>
    <lineage>
        <taxon>Eukaryota</taxon>
        <taxon>Amoebozoa</taxon>
        <taxon>Evosea</taxon>
        <taxon>Eumycetozoa</taxon>
        <taxon>Dictyostelia</taxon>
        <taxon>Acytosteliales</taxon>
        <taxon>Cavenderiaceae</taxon>
        <taxon>Cavenderia</taxon>
    </lineage>
</organism>
<dbReference type="OrthoDB" id="1716531at2759"/>
<accession>F4PRA7</accession>